<organism evidence="3 4">
    <name type="scientific">Colletotrichum tanaceti</name>
    <dbReference type="NCBI Taxonomy" id="1306861"/>
    <lineage>
        <taxon>Eukaryota</taxon>
        <taxon>Fungi</taxon>
        <taxon>Dikarya</taxon>
        <taxon>Ascomycota</taxon>
        <taxon>Pezizomycotina</taxon>
        <taxon>Sordariomycetes</taxon>
        <taxon>Hypocreomycetidae</taxon>
        <taxon>Glomerellales</taxon>
        <taxon>Glomerellaceae</taxon>
        <taxon>Colletotrichum</taxon>
        <taxon>Colletotrichum destructivum species complex</taxon>
    </lineage>
</organism>
<keyword evidence="2" id="KW-0472">Membrane</keyword>
<feature type="region of interest" description="Disordered" evidence="1">
    <location>
        <begin position="248"/>
        <end position="268"/>
    </location>
</feature>
<reference evidence="3 4" key="1">
    <citation type="journal article" date="2019" name="PLoS ONE">
        <title>Comparative genome analysis indicates high evolutionary potential of pathogenicity genes in Colletotrichum tanaceti.</title>
        <authorList>
            <person name="Lelwala R.V."/>
            <person name="Korhonen P.K."/>
            <person name="Young N.D."/>
            <person name="Scott J.B."/>
            <person name="Ades P.A."/>
            <person name="Gasser R.B."/>
            <person name="Taylor P.W.J."/>
        </authorList>
    </citation>
    <scope>NUCLEOTIDE SEQUENCE [LARGE SCALE GENOMIC DNA]</scope>
    <source>
        <strain evidence="3">BRIP57314</strain>
    </source>
</reference>
<feature type="transmembrane region" description="Helical" evidence="2">
    <location>
        <begin position="29"/>
        <end position="49"/>
    </location>
</feature>
<feature type="region of interest" description="Disordered" evidence="1">
    <location>
        <begin position="53"/>
        <end position="135"/>
    </location>
</feature>
<evidence type="ECO:0000313" key="3">
    <source>
        <dbReference type="EMBL" id="TKW52444.1"/>
    </source>
</evidence>
<keyword evidence="2" id="KW-0812">Transmembrane</keyword>
<protein>
    <recommendedName>
        <fullName evidence="5">Transmembrane protein</fullName>
    </recommendedName>
</protein>
<feature type="region of interest" description="Disordered" evidence="1">
    <location>
        <begin position="185"/>
        <end position="230"/>
    </location>
</feature>
<feature type="region of interest" description="Disordered" evidence="1">
    <location>
        <begin position="305"/>
        <end position="376"/>
    </location>
</feature>
<evidence type="ECO:0000313" key="4">
    <source>
        <dbReference type="Proteomes" id="UP000310108"/>
    </source>
</evidence>
<keyword evidence="2" id="KW-1133">Transmembrane helix</keyword>
<gene>
    <name evidence="3" type="ORF">CTA1_8465</name>
</gene>
<name>A0A4U6XAR4_9PEZI</name>
<dbReference type="EMBL" id="PJEX01000238">
    <property type="protein sequence ID" value="TKW52444.1"/>
    <property type="molecule type" value="Genomic_DNA"/>
</dbReference>
<evidence type="ECO:0000256" key="1">
    <source>
        <dbReference type="SAM" id="MobiDB-lite"/>
    </source>
</evidence>
<keyword evidence="4" id="KW-1185">Reference proteome</keyword>
<feature type="compositionally biased region" description="Basic and acidic residues" evidence="1">
    <location>
        <begin position="348"/>
        <end position="358"/>
    </location>
</feature>
<evidence type="ECO:0008006" key="5">
    <source>
        <dbReference type="Google" id="ProtNLM"/>
    </source>
</evidence>
<feature type="compositionally biased region" description="Polar residues" evidence="1">
    <location>
        <begin position="107"/>
        <end position="119"/>
    </location>
</feature>
<dbReference type="Proteomes" id="UP000310108">
    <property type="component" value="Unassembled WGS sequence"/>
</dbReference>
<sequence>MAATLRAAICGDGGSDDVFRMSRSDFFELAFGMSLGLLLMVAFIVPVYLRESRHRGRQPREDDKQIDSRGSRDPEMETRHISPSSRTRRPNGEQDGEESHNFAHFGPSSSKTNAGSAETISGGCGGTRHPPGSSISLRIAIGGSGGSTTEMTHFQSDPNVDMDAAASGALIDDFKGLIEKQAHAARASGADRDDASPTTQPAGGCEAGSSTRVVDHDNDARGIEERSGDGAADVARFERYLRRHLPQAVSERLGESHPAMNETPEGERERLVRIVRDAQNQVMRSFHSRVRLDSGPERAHTSRLLLQSDPSQLAALDPPPPLATTRQKTAPTDRSRSAGHSDTIDDVNDTRKPFRDLRPPCLNPDDTTTPRDTRIH</sequence>
<proteinExistence type="predicted"/>
<accession>A0A4U6XAR4</accession>
<dbReference type="AlphaFoldDB" id="A0A4U6XAR4"/>
<feature type="compositionally biased region" description="Basic and acidic residues" evidence="1">
    <location>
        <begin position="58"/>
        <end position="80"/>
    </location>
</feature>
<evidence type="ECO:0000256" key="2">
    <source>
        <dbReference type="SAM" id="Phobius"/>
    </source>
</evidence>
<feature type="compositionally biased region" description="Basic and acidic residues" evidence="1">
    <location>
        <begin position="213"/>
        <end position="228"/>
    </location>
</feature>
<comment type="caution">
    <text evidence="3">The sequence shown here is derived from an EMBL/GenBank/DDBJ whole genome shotgun (WGS) entry which is preliminary data.</text>
</comment>